<evidence type="ECO:0000313" key="1">
    <source>
        <dbReference type="EMBL" id="RSI77395.1"/>
    </source>
</evidence>
<protein>
    <submittedName>
        <fullName evidence="1">Uncharacterized protein</fullName>
    </submittedName>
</protein>
<organism evidence="1 2">
    <name type="scientific">Streptococcus oralis</name>
    <dbReference type="NCBI Taxonomy" id="1303"/>
    <lineage>
        <taxon>Bacteria</taxon>
        <taxon>Bacillati</taxon>
        <taxon>Bacillota</taxon>
        <taxon>Bacilli</taxon>
        <taxon>Lactobacillales</taxon>
        <taxon>Streptococcaceae</taxon>
        <taxon>Streptococcus</taxon>
    </lineage>
</organism>
<accession>A0A3R9LQC0</accession>
<comment type="caution">
    <text evidence="1">The sequence shown here is derived from an EMBL/GenBank/DDBJ whole genome shotgun (WGS) entry which is preliminary data.</text>
</comment>
<evidence type="ECO:0000313" key="2">
    <source>
        <dbReference type="Proteomes" id="UP000281197"/>
    </source>
</evidence>
<name>A0A3R9LQC0_STROR</name>
<dbReference type="EMBL" id="RJNO01000002">
    <property type="protein sequence ID" value="RSI77395.1"/>
    <property type="molecule type" value="Genomic_DNA"/>
</dbReference>
<gene>
    <name evidence="1" type="ORF">D8858_02045</name>
</gene>
<dbReference type="Proteomes" id="UP000281197">
    <property type="component" value="Unassembled WGS sequence"/>
</dbReference>
<proteinExistence type="predicted"/>
<sequence>MTYEHRLFDLNHILLDFEAVDIRGVNKAGIDSE</sequence>
<dbReference type="AlphaFoldDB" id="A0A3R9LQC0"/>
<reference evidence="1 2" key="1">
    <citation type="submission" date="2018-11" db="EMBL/GenBank/DDBJ databases">
        <title>Species Designations Belie Phenotypic and Genotypic Heterogeneity in Oral Streptococci.</title>
        <authorList>
            <person name="Velsko I."/>
        </authorList>
    </citation>
    <scope>NUCLEOTIDE SEQUENCE [LARGE SCALE GENOMIC DNA]</scope>
    <source>
        <strain evidence="1 2">BCC19</strain>
    </source>
</reference>